<dbReference type="EMBL" id="GBRH01258017">
    <property type="protein sequence ID" value="JAD39878.1"/>
    <property type="molecule type" value="Transcribed_RNA"/>
</dbReference>
<protein>
    <submittedName>
        <fullName evidence="2">Uncharacterized protein</fullName>
    </submittedName>
</protein>
<dbReference type="AlphaFoldDB" id="A0A0A8ZQA2"/>
<name>A0A0A8ZQA2_ARUDO</name>
<evidence type="ECO:0000313" key="2">
    <source>
        <dbReference type="EMBL" id="JAD39878.1"/>
    </source>
</evidence>
<feature type="compositionally biased region" description="Basic and acidic residues" evidence="1">
    <location>
        <begin position="1"/>
        <end position="10"/>
    </location>
</feature>
<organism evidence="2">
    <name type="scientific">Arundo donax</name>
    <name type="common">Giant reed</name>
    <name type="synonym">Donax arundinaceus</name>
    <dbReference type="NCBI Taxonomy" id="35708"/>
    <lineage>
        <taxon>Eukaryota</taxon>
        <taxon>Viridiplantae</taxon>
        <taxon>Streptophyta</taxon>
        <taxon>Embryophyta</taxon>
        <taxon>Tracheophyta</taxon>
        <taxon>Spermatophyta</taxon>
        <taxon>Magnoliopsida</taxon>
        <taxon>Liliopsida</taxon>
        <taxon>Poales</taxon>
        <taxon>Poaceae</taxon>
        <taxon>PACMAD clade</taxon>
        <taxon>Arundinoideae</taxon>
        <taxon>Arundineae</taxon>
        <taxon>Arundo</taxon>
    </lineage>
</organism>
<evidence type="ECO:0000256" key="1">
    <source>
        <dbReference type="SAM" id="MobiDB-lite"/>
    </source>
</evidence>
<accession>A0A0A8ZQA2</accession>
<feature type="region of interest" description="Disordered" evidence="1">
    <location>
        <begin position="1"/>
        <end position="24"/>
    </location>
</feature>
<sequence length="24" mass="2435">MPPEGHHHEQAAFGCNAGETGEAG</sequence>
<reference evidence="2" key="1">
    <citation type="submission" date="2014-09" db="EMBL/GenBank/DDBJ databases">
        <authorList>
            <person name="Magalhaes I.L.F."/>
            <person name="Oliveira U."/>
            <person name="Santos F.R."/>
            <person name="Vidigal T.H.D.A."/>
            <person name="Brescovit A.D."/>
            <person name="Santos A.J."/>
        </authorList>
    </citation>
    <scope>NUCLEOTIDE SEQUENCE</scope>
    <source>
        <tissue evidence="2">Shoot tissue taken approximately 20 cm above the soil surface</tissue>
    </source>
</reference>
<proteinExistence type="predicted"/>
<reference evidence="2" key="2">
    <citation type="journal article" date="2015" name="Data Brief">
        <title>Shoot transcriptome of the giant reed, Arundo donax.</title>
        <authorList>
            <person name="Barrero R.A."/>
            <person name="Guerrero F.D."/>
            <person name="Moolhuijzen P."/>
            <person name="Goolsby J.A."/>
            <person name="Tidwell J."/>
            <person name="Bellgard S.E."/>
            <person name="Bellgard M.I."/>
        </authorList>
    </citation>
    <scope>NUCLEOTIDE SEQUENCE</scope>
    <source>
        <tissue evidence="2">Shoot tissue taken approximately 20 cm above the soil surface</tissue>
    </source>
</reference>